<name>A0A5S3PEN6_9RHOB</name>
<keyword evidence="5" id="KW-0282">Flagellum</keyword>
<protein>
    <submittedName>
        <fullName evidence="5">Flagellar hook protein</fullName>
    </submittedName>
</protein>
<reference evidence="5 6" key="1">
    <citation type="submission" date="2019-05" db="EMBL/GenBank/DDBJ databases">
        <title>Sulfitobacter sabulilitoris sp. nov., isolated from a marine sand.</title>
        <authorList>
            <person name="Yoon J.-H."/>
        </authorList>
    </citation>
    <scope>NUCLEOTIDE SEQUENCE [LARGE SCALE GENOMIC DNA]</scope>
    <source>
        <strain evidence="5 6">HSMS-29</strain>
    </source>
</reference>
<evidence type="ECO:0000256" key="3">
    <source>
        <dbReference type="ARBA" id="ARBA00023143"/>
    </source>
</evidence>
<dbReference type="InterPro" id="IPR046358">
    <property type="entry name" value="Flagellin_C"/>
</dbReference>
<feature type="domain" description="Flagellin C-terminal" evidence="4">
    <location>
        <begin position="259"/>
        <end position="334"/>
    </location>
</feature>
<dbReference type="Gene3D" id="1.20.1330.10">
    <property type="entry name" value="f41 fragment of flagellin, N-terminal domain"/>
    <property type="match status" value="1"/>
</dbReference>
<evidence type="ECO:0000256" key="2">
    <source>
        <dbReference type="ARBA" id="ARBA00005709"/>
    </source>
</evidence>
<gene>
    <name evidence="5" type="ORF">FDT80_09410</name>
</gene>
<dbReference type="EMBL" id="VANS01000002">
    <property type="protein sequence ID" value="TMM52487.1"/>
    <property type="molecule type" value="Genomic_DNA"/>
</dbReference>
<organism evidence="5 6">
    <name type="scientific">Sulfitobacter sabulilitoris</name>
    <dbReference type="NCBI Taxonomy" id="2562655"/>
    <lineage>
        <taxon>Bacteria</taxon>
        <taxon>Pseudomonadati</taxon>
        <taxon>Pseudomonadota</taxon>
        <taxon>Alphaproteobacteria</taxon>
        <taxon>Rhodobacterales</taxon>
        <taxon>Roseobacteraceae</taxon>
        <taxon>Sulfitobacter</taxon>
    </lineage>
</organism>
<dbReference type="RefSeq" id="WP_138662028.1">
    <property type="nucleotide sequence ID" value="NZ_VANS01000002.1"/>
</dbReference>
<dbReference type="SUPFAM" id="SSF64518">
    <property type="entry name" value="Phase 1 flagellin"/>
    <property type="match status" value="1"/>
</dbReference>
<evidence type="ECO:0000259" key="4">
    <source>
        <dbReference type="Pfam" id="PF00700"/>
    </source>
</evidence>
<dbReference type="GO" id="GO:0005198">
    <property type="term" value="F:structural molecule activity"/>
    <property type="evidence" value="ECO:0007669"/>
    <property type="project" value="InterPro"/>
</dbReference>
<keyword evidence="3" id="KW-0975">Bacterial flagellum</keyword>
<evidence type="ECO:0000313" key="6">
    <source>
        <dbReference type="Proteomes" id="UP000309550"/>
    </source>
</evidence>
<dbReference type="PANTHER" id="PTHR42792">
    <property type="entry name" value="FLAGELLIN"/>
    <property type="match status" value="1"/>
</dbReference>
<dbReference type="Proteomes" id="UP000309550">
    <property type="component" value="Unassembled WGS sequence"/>
</dbReference>
<keyword evidence="6" id="KW-1185">Reference proteome</keyword>
<comment type="subcellular location">
    <subcellularLocation>
        <location evidence="1">Bacterial flagellum</location>
    </subcellularLocation>
</comment>
<comment type="caution">
    <text evidence="5">The sequence shown here is derived from an EMBL/GenBank/DDBJ whole genome shotgun (WGS) entry which is preliminary data.</text>
</comment>
<dbReference type="AlphaFoldDB" id="A0A5S3PEN6"/>
<dbReference type="Pfam" id="PF00700">
    <property type="entry name" value="Flagellin_C"/>
    <property type="match status" value="1"/>
</dbReference>
<dbReference type="PANTHER" id="PTHR42792:SF1">
    <property type="entry name" value="FLAGELLAR HOOK-ASSOCIATED PROTEIN 3"/>
    <property type="match status" value="1"/>
</dbReference>
<accession>A0A5S3PEN6</accession>
<proteinExistence type="inferred from homology"/>
<sequence>MNSLSLGDLAQSFAQQRRSVAIRENMARLTQELSSGQVADVRQVLGGNTSYMTGIERSLDVLSAFSIANTEASQFAGGMQLALERVQDVTGQIANDLITSGAQSFGVLAGAPSDSAQAQLDTIINVLNGTVAGRSLFAGQATDRAPLASAEVLLDGVRTAVAGQTTPEDIRTAAQAWFDDPAGFVATMYSGADTALEPFQLSENDRIALTTTADDPAFRVLMRDLAVAALADDPALGLSRADQVDLFKLTGTGLLSSQNQLTDVRARIGFAEQRIEDVSARNAAEKTGLEYAKGALLSVDPFEVATRLEEAQIQLQSLYSATVRTSQLSLVNFL</sequence>
<keyword evidence="5" id="KW-0966">Cell projection</keyword>
<comment type="similarity">
    <text evidence="2">Belongs to the bacterial flagellin family.</text>
</comment>
<evidence type="ECO:0000313" key="5">
    <source>
        <dbReference type="EMBL" id="TMM52487.1"/>
    </source>
</evidence>
<evidence type="ECO:0000256" key="1">
    <source>
        <dbReference type="ARBA" id="ARBA00004365"/>
    </source>
</evidence>
<keyword evidence="5" id="KW-0969">Cilium</keyword>
<dbReference type="GO" id="GO:0009288">
    <property type="term" value="C:bacterial-type flagellum"/>
    <property type="evidence" value="ECO:0007669"/>
    <property type="project" value="UniProtKB-SubCell"/>
</dbReference>
<dbReference type="OrthoDB" id="7312911at2"/>
<dbReference type="InterPro" id="IPR001492">
    <property type="entry name" value="Flagellin"/>
</dbReference>